<reference evidence="1 3" key="1">
    <citation type="journal article" date="2022" name="Nat. Plants">
        <title>Genomes of leafy and leafless Platanthera orchids illuminate the evolution of mycoheterotrophy.</title>
        <authorList>
            <person name="Li M.H."/>
            <person name="Liu K.W."/>
            <person name="Li Z."/>
            <person name="Lu H.C."/>
            <person name="Ye Q.L."/>
            <person name="Zhang D."/>
            <person name="Wang J.Y."/>
            <person name="Li Y.F."/>
            <person name="Zhong Z.M."/>
            <person name="Liu X."/>
            <person name="Yu X."/>
            <person name="Liu D.K."/>
            <person name="Tu X.D."/>
            <person name="Liu B."/>
            <person name="Hao Y."/>
            <person name="Liao X.Y."/>
            <person name="Jiang Y.T."/>
            <person name="Sun W.H."/>
            <person name="Chen J."/>
            <person name="Chen Y.Q."/>
            <person name="Ai Y."/>
            <person name="Zhai J.W."/>
            <person name="Wu S.S."/>
            <person name="Zhou Z."/>
            <person name="Hsiao Y.Y."/>
            <person name="Wu W.L."/>
            <person name="Chen Y.Y."/>
            <person name="Lin Y.F."/>
            <person name="Hsu J.L."/>
            <person name="Li C.Y."/>
            <person name="Wang Z.W."/>
            <person name="Zhao X."/>
            <person name="Zhong W.Y."/>
            <person name="Ma X.K."/>
            <person name="Ma L."/>
            <person name="Huang J."/>
            <person name="Chen G.Z."/>
            <person name="Huang M.Z."/>
            <person name="Huang L."/>
            <person name="Peng D.H."/>
            <person name="Luo Y.B."/>
            <person name="Zou S.Q."/>
            <person name="Chen S.P."/>
            <person name="Lan S."/>
            <person name="Tsai W.C."/>
            <person name="Van de Peer Y."/>
            <person name="Liu Z.J."/>
        </authorList>
    </citation>
    <scope>NUCLEOTIDE SEQUENCE [LARGE SCALE GENOMIC DNA]</scope>
    <source>
        <strain evidence="1">Lor287</strain>
    </source>
</reference>
<evidence type="ECO:0000313" key="2">
    <source>
        <dbReference type="EMBL" id="KAK8924167.1"/>
    </source>
</evidence>
<dbReference type="EMBL" id="JBBWWQ010000017">
    <property type="protein sequence ID" value="KAK8923860.1"/>
    <property type="molecule type" value="Genomic_DNA"/>
</dbReference>
<protein>
    <submittedName>
        <fullName evidence="1">Uncharacterized protein</fullName>
    </submittedName>
</protein>
<name>A0AAP0FY28_9ASPA</name>
<dbReference type="Proteomes" id="UP001418222">
    <property type="component" value="Unassembled WGS sequence"/>
</dbReference>
<gene>
    <name evidence="1" type="ORF">KSP39_PZI019515</name>
    <name evidence="2" type="ORF">KSP39_PZI019520</name>
</gene>
<evidence type="ECO:0000313" key="3">
    <source>
        <dbReference type="Proteomes" id="UP001418222"/>
    </source>
</evidence>
<sequence>MEGAEPERRSGCRWKEQSPILQPLSSFSPVAAGKGRARLSLSRPPPVRGNPFSFLVSDAANKEESDPCPPSSPLGRPRGVRVWAYTCGRRPSGAVGGEQLELG</sequence>
<dbReference type="AlphaFoldDB" id="A0AAP0FY28"/>
<reference evidence="1" key="2">
    <citation type="submission" date="2024-02" db="EMBL/GenBank/DDBJ databases">
        <authorList>
            <person name="Li M.-H."/>
            <person name="Liu K.-W."/>
            <person name="Li Z."/>
            <person name="Lu H.-C."/>
            <person name="Ye Q.-L."/>
            <person name="Zhang D."/>
            <person name="Wang J.-Y."/>
            <person name="Li Y.-F."/>
            <person name="Zhong Z.-M."/>
            <person name="Liu X."/>
            <person name="Yu X."/>
            <person name="Liu D.-K."/>
            <person name="Tu X.-D."/>
            <person name="Liu B."/>
            <person name="Hao Y."/>
            <person name="Liao X.-Y."/>
            <person name="Jiang Y.-T."/>
            <person name="Sun W.-H."/>
            <person name="Chen J."/>
            <person name="Ai Y."/>
            <person name="Zhai J.-W."/>
            <person name="Wu S.-S."/>
            <person name="Zhou Z."/>
            <person name="Hsiao Y.-Y."/>
            <person name="Wu W.-L."/>
            <person name="Chen Y.-Y."/>
            <person name="Lin Y.-F."/>
            <person name="Hsu J.-L."/>
            <person name="Li C.-Y."/>
            <person name="Wang Z.-W."/>
            <person name="Zhao X."/>
            <person name="Zhong W.-Y."/>
            <person name="Ma X.-K."/>
            <person name="Ma L."/>
            <person name="Huang J."/>
            <person name="Chen G.-Z."/>
            <person name="Huang M.-Z."/>
            <person name="Huang L."/>
            <person name="Peng D.-H."/>
            <person name="Luo Y.-B."/>
            <person name="Zou S.-Q."/>
            <person name="Chen S.-P."/>
            <person name="Lan S."/>
            <person name="Tsai W.-C."/>
            <person name="Van De Peer Y."/>
            <person name="Liu Z.-J."/>
        </authorList>
    </citation>
    <scope>NUCLEOTIDE SEQUENCE</scope>
    <source>
        <strain evidence="1">Lor287</strain>
        <tissue evidence="1">Leaf</tissue>
    </source>
</reference>
<accession>A0AAP0FY28</accession>
<evidence type="ECO:0000313" key="1">
    <source>
        <dbReference type="EMBL" id="KAK8923860.1"/>
    </source>
</evidence>
<organism evidence="1 3">
    <name type="scientific">Platanthera zijinensis</name>
    <dbReference type="NCBI Taxonomy" id="2320716"/>
    <lineage>
        <taxon>Eukaryota</taxon>
        <taxon>Viridiplantae</taxon>
        <taxon>Streptophyta</taxon>
        <taxon>Embryophyta</taxon>
        <taxon>Tracheophyta</taxon>
        <taxon>Spermatophyta</taxon>
        <taxon>Magnoliopsida</taxon>
        <taxon>Liliopsida</taxon>
        <taxon>Asparagales</taxon>
        <taxon>Orchidaceae</taxon>
        <taxon>Orchidoideae</taxon>
        <taxon>Orchideae</taxon>
        <taxon>Orchidinae</taxon>
        <taxon>Platanthera</taxon>
    </lineage>
</organism>
<proteinExistence type="predicted"/>
<comment type="caution">
    <text evidence="1">The sequence shown here is derived from an EMBL/GenBank/DDBJ whole genome shotgun (WGS) entry which is preliminary data.</text>
</comment>
<keyword evidence="3" id="KW-1185">Reference proteome</keyword>
<dbReference type="EMBL" id="JBBWWQ010000017">
    <property type="protein sequence ID" value="KAK8924167.1"/>
    <property type="molecule type" value="Genomic_DNA"/>
</dbReference>